<reference evidence="4" key="1">
    <citation type="submission" date="2020-10" db="EMBL/GenBank/DDBJ databases">
        <authorList>
            <person name="Gilroy R."/>
        </authorList>
    </citation>
    <scope>NUCLEOTIDE SEQUENCE</scope>
    <source>
        <strain evidence="4">ChiHile30-977</strain>
    </source>
</reference>
<evidence type="ECO:0000313" key="4">
    <source>
        <dbReference type="EMBL" id="HIQ63039.1"/>
    </source>
</evidence>
<dbReference type="InterPro" id="IPR002052">
    <property type="entry name" value="DNA_methylase_N6_adenine_CS"/>
</dbReference>
<proteinExistence type="predicted"/>
<dbReference type="CDD" id="cd02440">
    <property type="entry name" value="AdoMet_MTases"/>
    <property type="match status" value="1"/>
</dbReference>
<evidence type="ECO:0000256" key="2">
    <source>
        <dbReference type="ARBA" id="ARBA00022679"/>
    </source>
</evidence>
<keyword evidence="2 4" id="KW-0808">Transferase</keyword>
<dbReference type="SUPFAM" id="SSF53335">
    <property type="entry name" value="S-adenosyl-L-methionine-dependent methyltransferases"/>
    <property type="match status" value="1"/>
</dbReference>
<dbReference type="GO" id="GO:0052913">
    <property type="term" value="F:16S rRNA (guanine(966)-N(2))-methyltransferase activity"/>
    <property type="evidence" value="ECO:0007669"/>
    <property type="project" value="UniProtKB-EC"/>
</dbReference>
<evidence type="ECO:0000313" key="5">
    <source>
        <dbReference type="Proteomes" id="UP000886819"/>
    </source>
</evidence>
<evidence type="ECO:0000256" key="3">
    <source>
        <dbReference type="SAM" id="MobiDB-lite"/>
    </source>
</evidence>
<dbReference type="EMBL" id="DVFI01000086">
    <property type="protein sequence ID" value="HIQ63039.1"/>
    <property type="molecule type" value="Genomic_DNA"/>
</dbReference>
<dbReference type="PANTHER" id="PTHR43542">
    <property type="entry name" value="METHYLTRANSFERASE"/>
    <property type="match status" value="1"/>
</dbReference>
<dbReference type="NCBIfam" id="TIGR00095">
    <property type="entry name" value="16S rRNA (guanine(966)-N(2))-methyltransferase RsmD"/>
    <property type="match status" value="1"/>
</dbReference>
<dbReference type="Pfam" id="PF03602">
    <property type="entry name" value="Cons_hypoth95"/>
    <property type="match status" value="1"/>
</dbReference>
<sequence length="194" mass="20913">MRIIGGEARGRALTAPRGMETRPTQDRVKESLFNILGARVRGAHVLDLFAGSGALGLEALSRGAAEAVFADSGRPAQAAVLRNIEALGFAQRTLLLRCDWRAALRRLAAQGRRFDLMFLDPPYRMPGADAVLEALWDVAAEDALAVFEHDRRLPPAPGGWTARDVRGYGDTALTFFQAAKEARTDADGALSGKL</sequence>
<keyword evidence="1 4" id="KW-0489">Methyltransferase</keyword>
<evidence type="ECO:0000256" key="1">
    <source>
        <dbReference type="ARBA" id="ARBA00022603"/>
    </source>
</evidence>
<dbReference type="InterPro" id="IPR029063">
    <property type="entry name" value="SAM-dependent_MTases_sf"/>
</dbReference>
<gene>
    <name evidence="4" type="primary">rsmD</name>
    <name evidence="4" type="ORF">IAA66_05560</name>
</gene>
<reference evidence="4" key="2">
    <citation type="journal article" date="2021" name="PeerJ">
        <title>Extensive microbial diversity within the chicken gut microbiome revealed by metagenomics and culture.</title>
        <authorList>
            <person name="Gilroy R."/>
            <person name="Ravi A."/>
            <person name="Getino M."/>
            <person name="Pursley I."/>
            <person name="Horton D.L."/>
            <person name="Alikhan N.F."/>
            <person name="Baker D."/>
            <person name="Gharbi K."/>
            <person name="Hall N."/>
            <person name="Watson M."/>
            <person name="Adriaenssens E.M."/>
            <person name="Foster-Nyarko E."/>
            <person name="Jarju S."/>
            <person name="Secka A."/>
            <person name="Antonio M."/>
            <person name="Oren A."/>
            <person name="Chaudhuri R.R."/>
            <person name="La Ragione R."/>
            <person name="Hildebrand F."/>
            <person name="Pallen M.J."/>
        </authorList>
    </citation>
    <scope>NUCLEOTIDE SEQUENCE</scope>
    <source>
        <strain evidence="4">ChiHile30-977</strain>
    </source>
</reference>
<dbReference type="Proteomes" id="UP000886819">
    <property type="component" value="Unassembled WGS sequence"/>
</dbReference>
<name>A0A9D0YWJ6_9FIRM</name>
<dbReference type="PANTHER" id="PTHR43542:SF1">
    <property type="entry name" value="METHYLTRANSFERASE"/>
    <property type="match status" value="1"/>
</dbReference>
<protein>
    <submittedName>
        <fullName evidence="4">16S rRNA (Guanine(966)-N(2))-methyltransferase RsmD</fullName>
        <ecNumber evidence="4">2.1.1.171</ecNumber>
    </submittedName>
</protein>
<dbReference type="AlphaFoldDB" id="A0A9D0YWJ6"/>
<dbReference type="EC" id="2.1.1.171" evidence="4"/>
<accession>A0A9D0YWJ6</accession>
<organism evidence="4 5">
    <name type="scientific">Candidatus Avichristensenella intestinipullorum</name>
    <dbReference type="NCBI Taxonomy" id="2840693"/>
    <lineage>
        <taxon>Bacteria</taxon>
        <taxon>Bacillati</taxon>
        <taxon>Bacillota</taxon>
        <taxon>Clostridia</taxon>
        <taxon>Candidatus Avichristensenella</taxon>
    </lineage>
</organism>
<dbReference type="PROSITE" id="PS00092">
    <property type="entry name" value="N6_MTASE"/>
    <property type="match status" value="1"/>
</dbReference>
<dbReference type="Gene3D" id="3.40.50.150">
    <property type="entry name" value="Vaccinia Virus protein VP39"/>
    <property type="match status" value="1"/>
</dbReference>
<comment type="caution">
    <text evidence="4">The sequence shown here is derived from an EMBL/GenBank/DDBJ whole genome shotgun (WGS) entry which is preliminary data.</text>
</comment>
<feature type="region of interest" description="Disordered" evidence="3">
    <location>
        <begin position="1"/>
        <end position="23"/>
    </location>
</feature>
<dbReference type="GO" id="GO:0003676">
    <property type="term" value="F:nucleic acid binding"/>
    <property type="evidence" value="ECO:0007669"/>
    <property type="project" value="InterPro"/>
</dbReference>
<dbReference type="InterPro" id="IPR004398">
    <property type="entry name" value="RNA_MeTrfase_RsmD"/>
</dbReference>
<dbReference type="PIRSF" id="PIRSF004553">
    <property type="entry name" value="CHP00095"/>
    <property type="match status" value="1"/>
</dbReference>